<comment type="caution">
    <text evidence="2">The sequence shown here is derived from an EMBL/GenBank/DDBJ whole genome shotgun (WGS) entry which is preliminary data.</text>
</comment>
<dbReference type="InterPro" id="IPR013783">
    <property type="entry name" value="Ig-like_fold"/>
</dbReference>
<keyword evidence="3" id="KW-1185">Reference proteome</keyword>
<feature type="signal peptide" evidence="1">
    <location>
        <begin position="1"/>
        <end position="23"/>
    </location>
</feature>
<proteinExistence type="predicted"/>
<reference evidence="2 3" key="1">
    <citation type="submission" date="2019-07" db="EMBL/GenBank/DDBJ databases">
        <title>Caenimonas sedimenti sp. nov., isolated from activated sludge.</title>
        <authorList>
            <person name="Xu J."/>
        </authorList>
    </citation>
    <scope>NUCLEOTIDE SEQUENCE [LARGE SCALE GENOMIC DNA]</scope>
    <source>
        <strain evidence="2 3">HX-9-20</strain>
    </source>
</reference>
<evidence type="ECO:0008006" key="4">
    <source>
        <dbReference type="Google" id="ProtNLM"/>
    </source>
</evidence>
<evidence type="ECO:0000256" key="1">
    <source>
        <dbReference type="SAM" id="SignalP"/>
    </source>
</evidence>
<dbReference type="AlphaFoldDB" id="A0A562ZDI3"/>
<evidence type="ECO:0000313" key="3">
    <source>
        <dbReference type="Proteomes" id="UP000318199"/>
    </source>
</evidence>
<dbReference type="EMBL" id="VOBQ01000039">
    <property type="protein sequence ID" value="TWO63080.1"/>
    <property type="molecule type" value="Genomic_DNA"/>
</dbReference>
<feature type="chain" id="PRO_5021725404" description="PKD domain-containing protein" evidence="1">
    <location>
        <begin position="24"/>
        <end position="513"/>
    </location>
</feature>
<name>A0A562ZDI3_9BURK</name>
<sequence>MSRQLHRITAACLLMAGTPAAFSQGLGAAPTFDKPQYFVNENATLAISGQGTCKNIEVDWGDGSKQVVPSFDFGAVSGQNKLSVTHKYATAKSYFLSVKTIPGPTLAEQCGSRSASTVVVQAGKLTKVSASPTTPTAGQPVELIVEGDGVCPADAVIRVSPAAGGAAQTVGAVFAKNAPWPRKVSFVPPAAGTFIIGHSVAPGQNIAASVGCFSMPAGSDGKFTVQAAPAGPSVGLQPAAGVVANPGRPVAAPAGGSSPIDQTAGLEIMKPGSAPPCTPAVNQASPVALKPGDKVTLAGCFGLQLGKVRLKGAAGNTIAENLPVDAWSDTAIVANVPADLTGLPDQGAYVEVTTAKNQVLKRDGMSFVATRETRTIAMHEFDTKDVAHGLVHTVAAGPNTPFQGGVCQTSVCAQHKVHAVPSPPFFGNDHFQVKLINGWAYKSHNLTGENSGADVNFLNCPVPSGVGPKPSLMETNTGNPMSFKVKNGFTGCLSWTAYRLSVQITGPKGMPFR</sequence>
<protein>
    <recommendedName>
        <fullName evidence="4">PKD domain-containing protein</fullName>
    </recommendedName>
</protein>
<keyword evidence="1" id="KW-0732">Signal</keyword>
<dbReference type="Gene3D" id="2.60.40.10">
    <property type="entry name" value="Immunoglobulins"/>
    <property type="match status" value="1"/>
</dbReference>
<accession>A0A562ZDI3</accession>
<dbReference type="Proteomes" id="UP000318199">
    <property type="component" value="Unassembled WGS sequence"/>
</dbReference>
<gene>
    <name evidence="2" type="ORF">FN976_28630</name>
</gene>
<evidence type="ECO:0000313" key="2">
    <source>
        <dbReference type="EMBL" id="TWO63080.1"/>
    </source>
</evidence>
<organism evidence="2 3">
    <name type="scientific">Caenimonas sedimenti</name>
    <dbReference type="NCBI Taxonomy" id="2596921"/>
    <lineage>
        <taxon>Bacteria</taxon>
        <taxon>Pseudomonadati</taxon>
        <taxon>Pseudomonadota</taxon>
        <taxon>Betaproteobacteria</taxon>
        <taxon>Burkholderiales</taxon>
        <taxon>Comamonadaceae</taxon>
        <taxon>Caenimonas</taxon>
    </lineage>
</organism>